<dbReference type="NCBIfam" id="TIGR01665">
    <property type="entry name" value="put_anti_recept"/>
    <property type="match status" value="1"/>
</dbReference>
<protein>
    <recommendedName>
        <fullName evidence="1">Tail spike domain-containing protein</fullName>
    </recommendedName>
</protein>
<organism evidence="2 3">
    <name type="scientific">Faecalitalea cylindroides</name>
    <dbReference type="NCBI Taxonomy" id="39483"/>
    <lineage>
        <taxon>Bacteria</taxon>
        <taxon>Bacillati</taxon>
        <taxon>Bacillota</taxon>
        <taxon>Erysipelotrichia</taxon>
        <taxon>Erysipelotrichales</taxon>
        <taxon>Erysipelotrichaceae</taxon>
        <taxon>Faecalitalea</taxon>
    </lineage>
</organism>
<accession>A0A1Y4LTX2</accession>
<dbReference type="Pfam" id="PF06605">
    <property type="entry name" value="Prophage_tail"/>
    <property type="match status" value="1"/>
</dbReference>
<gene>
    <name evidence="2" type="ORF">B5F14_06610</name>
</gene>
<keyword evidence="3" id="KW-1185">Reference proteome</keyword>
<proteinExistence type="predicted"/>
<evidence type="ECO:0000259" key="1">
    <source>
        <dbReference type="Pfam" id="PF06605"/>
    </source>
</evidence>
<dbReference type="EMBL" id="NFKM01000011">
    <property type="protein sequence ID" value="OUP60083.1"/>
    <property type="molecule type" value="Genomic_DNA"/>
</dbReference>
<dbReference type="InterPro" id="IPR007119">
    <property type="entry name" value="Phage_tail_spike_N"/>
</dbReference>
<name>A0A1Y4LTX2_9FIRM</name>
<dbReference type="InterPro" id="IPR010572">
    <property type="entry name" value="Tail_dom"/>
</dbReference>
<evidence type="ECO:0000313" key="2">
    <source>
        <dbReference type="EMBL" id="OUP60083.1"/>
    </source>
</evidence>
<dbReference type="AlphaFoldDB" id="A0A1Y4LTX2"/>
<sequence length="613" mass="68206">MIDIYSPGNDNFDKNGNCTLFPTSCIAHFEINGEWTVTMIHPLDKRSNFIERDAILRVPTPYGELLYQIKKYDKSDYDIQVTAYPIFLRAKGLAPFLWDRRAVNCNGQQALDIILEGSGFSGESNIQKISTAYFEQMNVIQAINGDVDNSFINRWGGEIAWLNNKILVNDRLGQDDRFRAEFGYNLNGVKETFDESEVITRIYPKAYNGHMLPNNESIDSSIINQYSEPHPQIIEYSNIKLRADASDGDEENGDIICETLEDLYDALRQAARNDFDSGCDLPKITYEVSLVDLSRMDSYKQFKDLVSIILGDSGKIRHKKMNIETNQRVISLEYDCILEKIDSMTLGSDTASFFDKVGTATSSIEKVVDVKNNTIIAEKIQGIINAAKANLKAQKDVAHKQDVRAMLFEDLDPDSPTYGAMCAGTQGIQISKKRNETNTDWVWGTAIDFESVIADYIITGILSDKTGNFYLNLDTGELVMNDGTFKGNLDTNKSIKIGEYLILANKMKNYGEGNQGIIYVGEDHSDTYILMREAIGFPTPGQTQKRISLISGDASVSVIDDSETGKSVEVYVGDTSLWVKNDGIYVNGSKGISGTVRVKNSLTTVNGLVTGAS</sequence>
<evidence type="ECO:0000313" key="3">
    <source>
        <dbReference type="Proteomes" id="UP000195447"/>
    </source>
</evidence>
<comment type="caution">
    <text evidence="2">The sequence shown here is derived from an EMBL/GenBank/DDBJ whole genome shotgun (WGS) entry which is preliminary data.</text>
</comment>
<dbReference type="RefSeq" id="WP_087158750.1">
    <property type="nucleotide sequence ID" value="NZ_NFKM01000011.1"/>
</dbReference>
<dbReference type="Proteomes" id="UP000195447">
    <property type="component" value="Unassembled WGS sequence"/>
</dbReference>
<feature type="domain" description="Tail spike" evidence="1">
    <location>
        <begin position="101"/>
        <end position="352"/>
    </location>
</feature>
<reference evidence="3" key="1">
    <citation type="submission" date="2017-04" db="EMBL/GenBank/DDBJ databases">
        <title>Function of individual gut microbiota members based on whole genome sequencing of pure cultures obtained from chicken caecum.</title>
        <authorList>
            <person name="Medvecky M."/>
            <person name="Cejkova D."/>
            <person name="Polansky O."/>
            <person name="Karasova D."/>
            <person name="Kubasova T."/>
            <person name="Cizek A."/>
            <person name="Rychlik I."/>
        </authorList>
    </citation>
    <scope>NUCLEOTIDE SEQUENCE [LARGE SCALE GENOMIC DNA]</scope>
    <source>
        <strain evidence="3">An178</strain>
    </source>
</reference>